<dbReference type="InterPro" id="IPR021533">
    <property type="entry name" value="PepSY-like"/>
</dbReference>
<feature type="domain" description="Putative beta-lactamase-inhibitor-like PepSY-like" evidence="2">
    <location>
        <begin position="71"/>
        <end position="123"/>
    </location>
</feature>
<comment type="caution">
    <text evidence="3">The sequence shown here is derived from an EMBL/GenBank/DDBJ whole genome shotgun (WGS) entry which is preliminary data.</text>
</comment>
<evidence type="ECO:0000313" key="4">
    <source>
        <dbReference type="Proteomes" id="UP000191980"/>
    </source>
</evidence>
<keyword evidence="4" id="KW-1185">Reference proteome</keyword>
<evidence type="ECO:0000313" key="3">
    <source>
        <dbReference type="EMBL" id="OQK18551.1"/>
    </source>
</evidence>
<dbReference type="STRING" id="1420851.AU255_12265"/>
<evidence type="ECO:0000256" key="1">
    <source>
        <dbReference type="SAM" id="SignalP"/>
    </source>
</evidence>
<dbReference type="RefSeq" id="WP_080523152.1">
    <property type="nucleotide sequence ID" value="NZ_LPUF01000001.1"/>
</dbReference>
<dbReference type="SUPFAM" id="SSF160574">
    <property type="entry name" value="BT0923-like"/>
    <property type="match status" value="1"/>
</dbReference>
<organism evidence="3 4">
    <name type="scientific">Methyloprofundus sedimenti</name>
    <dbReference type="NCBI Taxonomy" id="1420851"/>
    <lineage>
        <taxon>Bacteria</taxon>
        <taxon>Pseudomonadati</taxon>
        <taxon>Pseudomonadota</taxon>
        <taxon>Gammaproteobacteria</taxon>
        <taxon>Methylococcales</taxon>
        <taxon>Methylococcaceae</taxon>
        <taxon>Methyloprofundus</taxon>
    </lineage>
</organism>
<evidence type="ECO:0000259" key="2">
    <source>
        <dbReference type="Pfam" id="PF11396"/>
    </source>
</evidence>
<dbReference type="EMBL" id="LPUF01000001">
    <property type="protein sequence ID" value="OQK18551.1"/>
    <property type="molecule type" value="Genomic_DNA"/>
</dbReference>
<feature type="chain" id="PRO_5013184215" description="Putative beta-lactamase-inhibitor-like PepSY-like domain-containing protein" evidence="1">
    <location>
        <begin position="22"/>
        <end position="159"/>
    </location>
</feature>
<feature type="signal peptide" evidence="1">
    <location>
        <begin position="1"/>
        <end position="21"/>
    </location>
</feature>
<name>A0A1V8MAD0_9GAMM</name>
<reference evidence="3 4" key="1">
    <citation type="submission" date="2015-12" db="EMBL/GenBank/DDBJ databases">
        <authorList>
            <person name="Shamseldin A."/>
            <person name="Moawad H."/>
            <person name="Abd El-Rahim W.M."/>
            <person name="Sadowsky M.J."/>
        </authorList>
    </citation>
    <scope>NUCLEOTIDE SEQUENCE [LARGE SCALE GENOMIC DNA]</scope>
    <source>
        <strain evidence="3 4">WF1</strain>
    </source>
</reference>
<protein>
    <recommendedName>
        <fullName evidence="2">Putative beta-lactamase-inhibitor-like PepSY-like domain-containing protein</fullName>
    </recommendedName>
</protein>
<gene>
    <name evidence="3" type="ORF">AU255_12265</name>
</gene>
<dbReference type="Pfam" id="PF11396">
    <property type="entry name" value="PepSY_like"/>
    <property type="match status" value="1"/>
</dbReference>
<dbReference type="Gene3D" id="3.40.1420.30">
    <property type="match status" value="1"/>
</dbReference>
<dbReference type="AlphaFoldDB" id="A0A1V8MAD0"/>
<dbReference type="OrthoDB" id="710080at2"/>
<accession>A0A1V8MAD0</accession>
<dbReference type="Proteomes" id="UP000191980">
    <property type="component" value="Unassembled WGS sequence"/>
</dbReference>
<proteinExistence type="predicted"/>
<keyword evidence="1" id="KW-0732">Signal</keyword>
<sequence length="159" mass="17899">MYKKLFITTCAALTFSVAVFAEESSEISFEKLPQKVQESALKHLVRSSINKVEAIKDEGITKYEIESKNDGISKDITFADNGQIMEIEQLMQFEQLPLAAQNAIKKDYPKIKITEIESVQAFYFDIEGDVDGKSVEFKVLASGDIEDEDEDDKASDKKD</sequence>